<dbReference type="Proteomes" id="UP000780345">
    <property type="component" value="Unassembled WGS sequence"/>
</dbReference>
<accession>A0A930DJ96</accession>
<reference evidence="3" key="1">
    <citation type="submission" date="2020-04" db="EMBL/GenBank/DDBJ databases">
        <title>Deep metagenomics examines the oral microbiome during advanced dental caries in children, revealing novel taxa and co-occurrences with host molecules.</title>
        <authorList>
            <person name="Baker J.L."/>
            <person name="Morton J.T."/>
            <person name="Dinis M."/>
            <person name="Alvarez R."/>
            <person name="Tran N.C."/>
            <person name="Knight R."/>
            <person name="Edlund A."/>
        </authorList>
    </citation>
    <scope>NUCLEOTIDE SEQUENCE</scope>
    <source>
        <strain evidence="3">JCVI_32_bin.62</strain>
    </source>
</reference>
<dbReference type="EMBL" id="JABZQQ010000024">
    <property type="protein sequence ID" value="MBF1264892.1"/>
    <property type="molecule type" value="Genomic_DNA"/>
</dbReference>
<feature type="domain" description="DUF927" evidence="2">
    <location>
        <begin position="29"/>
        <end position="312"/>
    </location>
</feature>
<evidence type="ECO:0000256" key="1">
    <source>
        <dbReference type="SAM" id="Coils"/>
    </source>
</evidence>
<proteinExistence type="predicted"/>
<dbReference type="Pfam" id="PF06048">
    <property type="entry name" value="DUF927"/>
    <property type="match status" value="1"/>
</dbReference>
<keyword evidence="1" id="KW-0175">Coiled coil</keyword>
<protein>
    <submittedName>
        <fullName evidence="3">DUF927 domain-containing protein</fullName>
    </submittedName>
</protein>
<feature type="coiled-coil region" evidence="1">
    <location>
        <begin position="388"/>
        <end position="415"/>
    </location>
</feature>
<evidence type="ECO:0000313" key="3">
    <source>
        <dbReference type="EMBL" id="MBF1264892.1"/>
    </source>
</evidence>
<dbReference type="AlphaFoldDB" id="A0A930DJ96"/>
<dbReference type="InterPro" id="IPR009270">
    <property type="entry name" value="DUF927"/>
</dbReference>
<name>A0A930DJ96_NEISI</name>
<organism evidence="3 4">
    <name type="scientific">Neisseria sicca</name>
    <dbReference type="NCBI Taxonomy" id="490"/>
    <lineage>
        <taxon>Bacteria</taxon>
        <taxon>Pseudomonadati</taxon>
        <taxon>Pseudomonadota</taxon>
        <taxon>Betaproteobacteria</taxon>
        <taxon>Neisseriales</taxon>
        <taxon>Neisseriaceae</taxon>
        <taxon>Neisseria</taxon>
    </lineage>
</organism>
<evidence type="ECO:0000313" key="4">
    <source>
        <dbReference type="Proteomes" id="UP000780345"/>
    </source>
</evidence>
<evidence type="ECO:0000259" key="2">
    <source>
        <dbReference type="Pfam" id="PF06048"/>
    </source>
</evidence>
<sequence>MKNTETAKQESTKDYNINDIEPYRPRPRFDTDHRGVWWINVRTGKDGEAIEAEPLLLSDPIDIIGTGQDNDGAYYRVIRWQDKITRQTKTAAIPQAEIGTVQGWQRLQSYGLTVLSGRAKRERLADYLQTQGSRTAFTITDRAGWHGDTYIMPSGETITADGKTPAVIYNGDTSQAAAYRPNGELNDWQQNIARYAAGNSRLCLALGASFAAPLLSLLSEESGGFHLMGDSSDGKTTAAKAALSVWGRPSGSLLSWSGTKIGFSNTAAARNDGLLVLDEIGQASPHVIGDTVYSVMNGINKVQGAKQGGNRALSRWKVMMFSTGEKTPDSILKHHKGDWNAGQAARLPSIRAAARYGIYDTLHGFESGALLSEHIAQSAEQYHGAAGRAFIRQLSDDLEQAKRQANERMTAFMETVPELSGQARRVAKRFALAAAALELAAPVTGLAAGIGMAGVKQCFDEWLETNGAGKHEDRRIIEQAAAFMDVYALSMRFSDWSSQTVNQNHAGYRKQEGHITEYWLIPVVFEEEICQNFDKLKVCEVLRAEQWLKKPNNGRWQHQRKYNGASARFYVLMGEAPPDIDQ</sequence>
<gene>
    <name evidence="3" type="ORF">HXM80_04240</name>
</gene>
<comment type="caution">
    <text evidence="3">The sequence shown here is derived from an EMBL/GenBank/DDBJ whole genome shotgun (WGS) entry which is preliminary data.</text>
</comment>